<dbReference type="NCBIfam" id="NF004863">
    <property type="entry name" value="PRK06223.1"/>
    <property type="match status" value="1"/>
</dbReference>
<dbReference type="Pfam" id="PF00056">
    <property type="entry name" value="Ldh_1_N"/>
    <property type="match status" value="1"/>
</dbReference>
<feature type="domain" description="Lactate/malate dehydrogenase C-terminal" evidence="7">
    <location>
        <begin position="232"/>
        <end position="389"/>
    </location>
</feature>
<dbReference type="Gene3D" id="3.40.50.720">
    <property type="entry name" value="NAD(P)-binding Rossmann-like Domain"/>
    <property type="match status" value="1"/>
</dbReference>
<evidence type="ECO:0000256" key="3">
    <source>
        <dbReference type="ARBA" id="ARBA00023002"/>
    </source>
</evidence>
<comment type="similarity">
    <text evidence="1">Belongs to the LDH/MDH superfamily. LDH family.</text>
</comment>
<name>A0ABD6FEW7_9PSEU</name>
<dbReference type="PANTHER" id="PTHR43128">
    <property type="entry name" value="L-2-HYDROXYCARBOXYLATE DEHYDROGENASE (NAD(P)(+))"/>
    <property type="match status" value="1"/>
</dbReference>
<reference evidence="8 9" key="1">
    <citation type="journal article" date="2021" name="BMC Genomics">
        <title>Genome-resolved metagenome and metatranscriptome analyses of thermophilic composting reveal key bacterial players and their metabolic interactions.</title>
        <authorList>
            <person name="Braga L.P.P."/>
            <person name="Pereira R.V."/>
            <person name="Martins L.F."/>
            <person name="Moura L.M.S."/>
            <person name="Sanchez F.B."/>
            <person name="Patane J.S.L."/>
            <person name="da Silva A.M."/>
            <person name="Setubal J.C."/>
        </authorList>
    </citation>
    <scope>NUCLEOTIDE SEQUENCE [LARGE SCALE GENOMIC DNA]</scope>
    <source>
        <strain evidence="8">ZC4RG45</strain>
    </source>
</reference>
<dbReference type="EMBL" id="QGUI02000041">
    <property type="protein sequence ID" value="MFO7191644.1"/>
    <property type="molecule type" value="Genomic_DNA"/>
</dbReference>
<dbReference type="PANTHER" id="PTHR43128:SF16">
    <property type="entry name" value="L-LACTATE DEHYDROGENASE"/>
    <property type="match status" value="1"/>
</dbReference>
<evidence type="ECO:0000259" key="7">
    <source>
        <dbReference type="Pfam" id="PF02866"/>
    </source>
</evidence>
<evidence type="ECO:0000256" key="1">
    <source>
        <dbReference type="ARBA" id="ARBA00006054"/>
    </source>
</evidence>
<sequence length="395" mass="40977">MPIVSEHDVRAALKRGERKLQVPADAIVTPQALEIADRFGLPVRYGEPPHPVAPGIDPARAVARTLVRRSPRWVAPPRRPGLAPTRFTRIAFVGAGMVGTTAAHLAAMSGMAAELTLIDVVPGLAASVALDIEHASGITGSRTRAKGGTSLKLVAGAEAVVVTAGRPRSPGMTRAGLLEINGRVVRDVGEAIAAHAPNAVVIVVTNPVDEMTYQLWRASGLPDEQVLGMAGTLDSSRFRNALAEAAKVSPADVSAVALGSHGAEMVPVVSTATIKGRPVREVLPEDKIQACVRDAIDGGAQVVALRKTGSAFIAPAHAVIEVLEAMRGAIADPVPVSAMVHGEYGLEGVFLGVRARLGRTGVVEIIEDRLDEAELAALGKAAASIKQRLGIATES</sequence>
<comment type="caution">
    <text evidence="8">The sequence shown here is derived from an EMBL/GenBank/DDBJ whole genome shotgun (WGS) entry which is preliminary data.</text>
</comment>
<organism evidence="8 9">
    <name type="scientific">Thermocrispum agreste</name>
    <dbReference type="NCBI Taxonomy" id="37925"/>
    <lineage>
        <taxon>Bacteria</taxon>
        <taxon>Bacillati</taxon>
        <taxon>Actinomycetota</taxon>
        <taxon>Actinomycetes</taxon>
        <taxon>Pseudonocardiales</taxon>
        <taxon>Pseudonocardiaceae</taxon>
        <taxon>Thermocrispum</taxon>
    </lineage>
</organism>
<dbReference type="InterPro" id="IPR011275">
    <property type="entry name" value="Malate_DH_type3"/>
</dbReference>
<evidence type="ECO:0000313" key="9">
    <source>
        <dbReference type="Proteomes" id="UP000249324"/>
    </source>
</evidence>
<evidence type="ECO:0000256" key="2">
    <source>
        <dbReference type="ARBA" id="ARBA00022532"/>
    </source>
</evidence>
<dbReference type="InterPro" id="IPR022383">
    <property type="entry name" value="Lactate/malate_DH_C"/>
</dbReference>
<dbReference type="InterPro" id="IPR015955">
    <property type="entry name" value="Lactate_DH/Glyco_Ohase_4_C"/>
</dbReference>
<dbReference type="InterPro" id="IPR036291">
    <property type="entry name" value="NAD(P)-bd_dom_sf"/>
</dbReference>
<dbReference type="Gene3D" id="3.90.110.10">
    <property type="entry name" value="Lactate dehydrogenase/glycoside hydrolase, family 4, C-terminal"/>
    <property type="match status" value="1"/>
</dbReference>
<dbReference type="SUPFAM" id="SSF56327">
    <property type="entry name" value="LDH C-terminal domain-like"/>
    <property type="match status" value="1"/>
</dbReference>
<evidence type="ECO:0000256" key="5">
    <source>
        <dbReference type="RuleBase" id="RU003369"/>
    </source>
</evidence>
<gene>
    <name evidence="8" type="ORF">DIU77_005330</name>
</gene>
<keyword evidence="4" id="KW-0520">NAD</keyword>
<protein>
    <submittedName>
        <fullName evidence="8">Malate dehydrogenase</fullName>
    </submittedName>
</protein>
<dbReference type="InterPro" id="IPR001236">
    <property type="entry name" value="Lactate/malate_DH_N"/>
</dbReference>
<dbReference type="AlphaFoldDB" id="A0ABD6FEW7"/>
<proteinExistence type="inferred from homology"/>
<dbReference type="InterPro" id="IPR001557">
    <property type="entry name" value="L-lactate/malate_DH"/>
</dbReference>
<evidence type="ECO:0000259" key="6">
    <source>
        <dbReference type="Pfam" id="PF00056"/>
    </source>
</evidence>
<dbReference type="GO" id="GO:0006099">
    <property type="term" value="P:tricarboxylic acid cycle"/>
    <property type="evidence" value="ECO:0007669"/>
    <property type="project" value="UniProtKB-KW"/>
</dbReference>
<dbReference type="Pfam" id="PF02866">
    <property type="entry name" value="Ldh_1_C"/>
    <property type="match status" value="1"/>
</dbReference>
<evidence type="ECO:0000256" key="4">
    <source>
        <dbReference type="ARBA" id="ARBA00023027"/>
    </source>
</evidence>
<evidence type="ECO:0000313" key="8">
    <source>
        <dbReference type="EMBL" id="MFO7191644.1"/>
    </source>
</evidence>
<keyword evidence="2" id="KW-0816">Tricarboxylic acid cycle</keyword>
<dbReference type="CDD" id="cd01339">
    <property type="entry name" value="LDH-like_MDH"/>
    <property type="match status" value="1"/>
</dbReference>
<dbReference type="GO" id="GO:0016491">
    <property type="term" value="F:oxidoreductase activity"/>
    <property type="evidence" value="ECO:0007669"/>
    <property type="project" value="UniProtKB-KW"/>
</dbReference>
<dbReference type="SUPFAM" id="SSF51735">
    <property type="entry name" value="NAD(P)-binding Rossmann-fold domains"/>
    <property type="match status" value="1"/>
</dbReference>
<accession>A0ABD6FEW7</accession>
<dbReference type="Proteomes" id="UP000249324">
    <property type="component" value="Unassembled WGS sequence"/>
</dbReference>
<feature type="domain" description="Lactate/malate dehydrogenase N-terminal" evidence="6">
    <location>
        <begin position="89"/>
        <end position="228"/>
    </location>
</feature>
<keyword evidence="3 5" id="KW-0560">Oxidoreductase</keyword>
<dbReference type="PRINTS" id="PR00086">
    <property type="entry name" value="LLDHDRGNASE"/>
</dbReference>